<comment type="pathway">
    <text evidence="3 5">Lipid metabolism; fatty acid biosynthesis.</text>
</comment>
<accession>A0A7V0QQV7</accession>
<keyword evidence="3" id="KW-0963">Cytoplasm</keyword>
<protein>
    <recommendedName>
        <fullName evidence="3 4">Acyl carrier protein</fullName>
        <shortName evidence="3">ACP</shortName>
    </recommendedName>
</protein>
<dbReference type="GO" id="GO:0005829">
    <property type="term" value="C:cytosol"/>
    <property type="evidence" value="ECO:0007669"/>
    <property type="project" value="TreeGrafter"/>
</dbReference>
<dbReference type="NCBIfam" id="NF002148">
    <property type="entry name" value="PRK00982.1-2"/>
    <property type="match status" value="1"/>
</dbReference>
<gene>
    <name evidence="3 7" type="primary">acpP</name>
    <name evidence="7" type="ORF">ENG47_05175</name>
</gene>
<dbReference type="SUPFAM" id="SSF47336">
    <property type="entry name" value="ACP-like"/>
    <property type="match status" value="1"/>
</dbReference>
<dbReference type="GO" id="GO:0000036">
    <property type="term" value="F:acyl carrier activity"/>
    <property type="evidence" value="ECO:0007669"/>
    <property type="project" value="UniProtKB-UniRule"/>
</dbReference>
<sequence>MTLEEKVKDIIVKVTKVKPEEVKNEAHLVRDLGVDSFATVELVAAFEAEFDIEIPPEDAERVDTVGKAVDYIRKKVEEKNN</sequence>
<dbReference type="Pfam" id="PF00550">
    <property type="entry name" value="PP-binding"/>
    <property type="match status" value="1"/>
</dbReference>
<dbReference type="HAMAP" id="MF_01217">
    <property type="entry name" value="Acyl_carrier"/>
    <property type="match status" value="1"/>
</dbReference>
<dbReference type="NCBIfam" id="TIGR00517">
    <property type="entry name" value="acyl_carrier"/>
    <property type="match status" value="1"/>
</dbReference>
<dbReference type="PANTHER" id="PTHR20863:SF76">
    <property type="entry name" value="CARRIER DOMAIN-CONTAINING PROTEIN"/>
    <property type="match status" value="1"/>
</dbReference>
<dbReference type="AlphaFoldDB" id="A0A7V0QQV7"/>
<dbReference type="SMART" id="SM00823">
    <property type="entry name" value="PKS_PP"/>
    <property type="match status" value="1"/>
</dbReference>
<comment type="subcellular location">
    <subcellularLocation>
        <location evidence="3">Cytoplasm</location>
    </subcellularLocation>
</comment>
<feature type="domain" description="Carrier" evidence="6">
    <location>
        <begin position="1"/>
        <end position="76"/>
    </location>
</feature>
<dbReference type="GO" id="GO:0000035">
    <property type="term" value="F:acyl binding"/>
    <property type="evidence" value="ECO:0007669"/>
    <property type="project" value="TreeGrafter"/>
</dbReference>
<evidence type="ECO:0000256" key="4">
    <source>
        <dbReference type="NCBIfam" id="TIGR00517"/>
    </source>
</evidence>
<evidence type="ECO:0000256" key="2">
    <source>
        <dbReference type="ARBA" id="ARBA00022553"/>
    </source>
</evidence>
<evidence type="ECO:0000256" key="3">
    <source>
        <dbReference type="HAMAP-Rule" id="MF_01217"/>
    </source>
</evidence>
<comment type="similarity">
    <text evidence="3">Belongs to the acyl carrier protein (ACP) family.</text>
</comment>
<keyword evidence="3" id="KW-0444">Lipid biosynthesis</keyword>
<proteinExistence type="inferred from homology"/>
<dbReference type="Gene3D" id="1.10.1200.10">
    <property type="entry name" value="ACP-like"/>
    <property type="match status" value="1"/>
</dbReference>
<dbReference type="GO" id="GO:0016020">
    <property type="term" value="C:membrane"/>
    <property type="evidence" value="ECO:0007669"/>
    <property type="project" value="GOC"/>
</dbReference>
<comment type="caution">
    <text evidence="7">The sequence shown here is derived from an EMBL/GenBank/DDBJ whole genome shotgun (WGS) entry which is preliminary data.</text>
</comment>
<dbReference type="Proteomes" id="UP000885660">
    <property type="component" value="Unassembled WGS sequence"/>
</dbReference>
<reference evidence="7" key="1">
    <citation type="journal article" date="2020" name="mSystems">
        <title>Genome- and Community-Level Interaction Insights into Carbon Utilization and Element Cycling Functions of Hydrothermarchaeota in Hydrothermal Sediment.</title>
        <authorList>
            <person name="Zhou Z."/>
            <person name="Liu Y."/>
            <person name="Xu W."/>
            <person name="Pan J."/>
            <person name="Luo Z.H."/>
            <person name="Li M."/>
        </authorList>
    </citation>
    <scope>NUCLEOTIDE SEQUENCE [LARGE SCALE GENOMIC DNA]</scope>
    <source>
        <strain evidence="7">HyVt-219</strain>
    </source>
</reference>
<comment type="PTM">
    <text evidence="3">4'-phosphopantetheine is transferred from CoA to a specific serine of apo-ACP by AcpS. This modification is essential for activity because fatty acids are bound in thioester linkage to the sulfhydryl of the prosthetic group.</text>
</comment>
<comment type="function">
    <text evidence="3 5">Carrier of the growing fatty acid chain in fatty acid biosynthesis.</text>
</comment>
<evidence type="ECO:0000256" key="1">
    <source>
        <dbReference type="ARBA" id="ARBA00022450"/>
    </source>
</evidence>
<keyword evidence="3" id="KW-0276">Fatty acid metabolism</keyword>
<dbReference type="UniPathway" id="UPA00094"/>
<dbReference type="InterPro" id="IPR003231">
    <property type="entry name" value="ACP"/>
</dbReference>
<keyword evidence="3" id="KW-0443">Lipid metabolism</keyword>
<dbReference type="InterPro" id="IPR020806">
    <property type="entry name" value="PKS_PP-bd"/>
</dbReference>
<comment type="PTM">
    <text evidence="5">4'-phosphopantetheine is transferred from CoA to a specific serine of apo-ACP by acpS.</text>
</comment>
<dbReference type="InterPro" id="IPR036736">
    <property type="entry name" value="ACP-like_sf"/>
</dbReference>
<keyword evidence="2 3" id="KW-0597">Phosphoprotein</keyword>
<name>A0A7V0QQV7_UNCAE</name>
<dbReference type="GO" id="GO:0009245">
    <property type="term" value="P:lipid A biosynthetic process"/>
    <property type="evidence" value="ECO:0007669"/>
    <property type="project" value="TreeGrafter"/>
</dbReference>
<organism evidence="7">
    <name type="scientific">Aerophobetes bacterium</name>
    <dbReference type="NCBI Taxonomy" id="2030807"/>
    <lineage>
        <taxon>Bacteria</taxon>
        <taxon>Candidatus Aerophobota</taxon>
    </lineage>
</organism>
<feature type="modified residue" description="O-(pantetheine 4'-phosphoryl)serine" evidence="3">
    <location>
        <position position="36"/>
    </location>
</feature>
<evidence type="ECO:0000259" key="6">
    <source>
        <dbReference type="PROSITE" id="PS50075"/>
    </source>
</evidence>
<dbReference type="PANTHER" id="PTHR20863">
    <property type="entry name" value="ACYL CARRIER PROTEIN"/>
    <property type="match status" value="1"/>
</dbReference>
<evidence type="ECO:0000313" key="7">
    <source>
        <dbReference type="EMBL" id="HDN85126.1"/>
    </source>
</evidence>
<keyword evidence="3" id="KW-0275">Fatty acid biosynthesis</keyword>
<dbReference type="GO" id="GO:0031177">
    <property type="term" value="F:phosphopantetheine binding"/>
    <property type="evidence" value="ECO:0007669"/>
    <property type="project" value="InterPro"/>
</dbReference>
<evidence type="ECO:0000256" key="5">
    <source>
        <dbReference type="RuleBase" id="RU003545"/>
    </source>
</evidence>
<dbReference type="InterPro" id="IPR009081">
    <property type="entry name" value="PP-bd_ACP"/>
</dbReference>
<dbReference type="EMBL" id="DRBC01000316">
    <property type="protein sequence ID" value="HDN85126.1"/>
    <property type="molecule type" value="Genomic_DNA"/>
</dbReference>
<keyword evidence="1 3" id="KW-0596">Phosphopantetheine</keyword>
<dbReference type="PROSITE" id="PS50075">
    <property type="entry name" value="CARRIER"/>
    <property type="match status" value="1"/>
</dbReference>